<dbReference type="AlphaFoldDB" id="A0A222EBE3"/>
<proteinExistence type="predicted"/>
<evidence type="ECO:0000313" key="1">
    <source>
        <dbReference type="EMBL" id="ASP23516.1"/>
    </source>
</evidence>
<organism evidence="1 2">
    <name type="scientific">Antarctobacter heliothermus</name>
    <dbReference type="NCBI Taxonomy" id="74033"/>
    <lineage>
        <taxon>Bacteria</taxon>
        <taxon>Pseudomonadati</taxon>
        <taxon>Pseudomonadota</taxon>
        <taxon>Alphaproteobacteria</taxon>
        <taxon>Rhodobacterales</taxon>
        <taxon>Roseobacteraceae</taxon>
        <taxon>Antarctobacter</taxon>
    </lineage>
</organism>
<dbReference type="EMBL" id="CP022541">
    <property type="protein sequence ID" value="ASP23516.1"/>
    <property type="molecule type" value="Genomic_DNA"/>
</dbReference>
<gene>
    <name evidence="1" type="ORF">ANTHELSMS3_05136</name>
</gene>
<dbReference type="OrthoDB" id="8114072at2"/>
<dbReference type="Proteomes" id="UP000203589">
    <property type="component" value="Plasmid pSMS3-1"/>
</dbReference>
<accession>A0A222EBE3</accession>
<evidence type="ECO:0000313" key="2">
    <source>
        <dbReference type="Proteomes" id="UP000203589"/>
    </source>
</evidence>
<dbReference type="KEGG" id="aht:ANTHELSMS3_05136"/>
<keyword evidence="1" id="KW-0614">Plasmid</keyword>
<sequence>MGLQSDVPDIWNYSAFVEGQLLGSTEFRIDENRLRLWSGIFDWPAMSERLSVSLLVSAMMEAYLHVAQPRPPGNIHAGQKLWLHGRAPHLGEALTVTTRVAGKEERKGRKWLAFESNITSGGDWLLKGEILTIWAE</sequence>
<protein>
    <submittedName>
        <fullName evidence="1">Uncharacterized protein</fullName>
    </submittedName>
</protein>
<dbReference type="RefSeq" id="WP_094037565.1">
    <property type="nucleotide sequence ID" value="NZ_CP022541.1"/>
</dbReference>
<keyword evidence="2" id="KW-1185">Reference proteome</keyword>
<dbReference type="InterPro" id="IPR029069">
    <property type="entry name" value="HotDog_dom_sf"/>
</dbReference>
<reference evidence="1 2" key="1">
    <citation type="submission" date="2017-07" db="EMBL/GenBank/DDBJ databases">
        <title>Genome Sequence of Antarctobacter heliothermus Strain SMS3 Isolated from a culture of the Diatom Skeletonema marinoi.</title>
        <authorList>
            <person name="Topel M."/>
            <person name="Pinder M.I.M."/>
            <person name="Johansson O.N."/>
            <person name="Kourtchenko O."/>
            <person name="Godhe A."/>
            <person name="Clarke A.K."/>
        </authorList>
    </citation>
    <scope>NUCLEOTIDE SEQUENCE [LARGE SCALE GENOMIC DNA]</scope>
    <source>
        <strain evidence="1 2">SMS3</strain>
        <plasmid evidence="2">Plasmid psms3-1</plasmid>
    </source>
</reference>
<dbReference type="SUPFAM" id="SSF54637">
    <property type="entry name" value="Thioesterase/thiol ester dehydrase-isomerase"/>
    <property type="match status" value="1"/>
</dbReference>
<geneLocation type="plasmid" evidence="2">
    <name>psms3-1</name>
</geneLocation>
<name>A0A222EBE3_9RHOB</name>